<keyword evidence="1" id="KW-0732">Signal</keyword>
<organism evidence="2 3">
    <name type="scientific">Hoeflea prorocentri</name>
    <dbReference type="NCBI Taxonomy" id="1922333"/>
    <lineage>
        <taxon>Bacteria</taxon>
        <taxon>Pseudomonadati</taxon>
        <taxon>Pseudomonadota</taxon>
        <taxon>Alphaproteobacteria</taxon>
        <taxon>Hyphomicrobiales</taxon>
        <taxon>Rhizobiaceae</taxon>
        <taxon>Hoeflea</taxon>
    </lineage>
</organism>
<dbReference type="RefSeq" id="WP_267991794.1">
    <property type="nucleotide sequence ID" value="NZ_JAPJZI010000001.1"/>
</dbReference>
<evidence type="ECO:0000313" key="2">
    <source>
        <dbReference type="EMBL" id="MDA5400328.1"/>
    </source>
</evidence>
<feature type="signal peptide" evidence="1">
    <location>
        <begin position="1"/>
        <end position="22"/>
    </location>
</feature>
<evidence type="ECO:0008006" key="4">
    <source>
        <dbReference type="Google" id="ProtNLM"/>
    </source>
</evidence>
<protein>
    <recommendedName>
        <fullName evidence="4">PepSY domain-containing protein</fullName>
    </recommendedName>
</protein>
<gene>
    <name evidence="2" type="ORF">OQ273_17255</name>
</gene>
<dbReference type="EMBL" id="JAPJZI010000001">
    <property type="protein sequence ID" value="MDA5400328.1"/>
    <property type="molecule type" value="Genomic_DNA"/>
</dbReference>
<dbReference type="AlphaFoldDB" id="A0A9X3ZJ02"/>
<name>A0A9X3ZJ02_9HYPH</name>
<sequence>MKYAAAGACCSFLVLFPAPLSAETGVLEKQARFDECRAILQTLAGAVSGKLAEYSTNTDEVLESTFISEDGTTRFTVTCLAKEEKVIIRHEAIQ</sequence>
<accession>A0A9X3ZJ02</accession>
<keyword evidence="3" id="KW-1185">Reference proteome</keyword>
<reference evidence="2" key="1">
    <citation type="submission" date="2022-11" db="EMBL/GenBank/DDBJ databases">
        <title>Draft genome sequence of Hoeflea poritis E7-10 and Hoeflea prorocentri PM5-8, separated from scleractinian coral Porites lutea and marine dinoflagellate.</title>
        <authorList>
            <person name="Zhang G."/>
            <person name="Wei Q."/>
            <person name="Cai L."/>
        </authorList>
    </citation>
    <scope>NUCLEOTIDE SEQUENCE</scope>
    <source>
        <strain evidence="2">PM5-8</strain>
    </source>
</reference>
<evidence type="ECO:0000313" key="3">
    <source>
        <dbReference type="Proteomes" id="UP001151234"/>
    </source>
</evidence>
<comment type="caution">
    <text evidence="2">The sequence shown here is derived from an EMBL/GenBank/DDBJ whole genome shotgun (WGS) entry which is preliminary data.</text>
</comment>
<proteinExistence type="predicted"/>
<evidence type="ECO:0000256" key="1">
    <source>
        <dbReference type="SAM" id="SignalP"/>
    </source>
</evidence>
<feature type="chain" id="PRO_5040998386" description="PepSY domain-containing protein" evidence="1">
    <location>
        <begin position="23"/>
        <end position="94"/>
    </location>
</feature>
<dbReference type="Proteomes" id="UP001151234">
    <property type="component" value="Unassembled WGS sequence"/>
</dbReference>